<feature type="chain" id="PRO_5046165819" evidence="1">
    <location>
        <begin position="23"/>
        <end position="546"/>
    </location>
</feature>
<name>A0ABW5J204_9BACT</name>
<dbReference type="SUPFAM" id="SSF50998">
    <property type="entry name" value="Quinoprotein alcohol dehydrogenase-like"/>
    <property type="match status" value="2"/>
</dbReference>
<proteinExistence type="predicted"/>
<dbReference type="InterPro" id="IPR000601">
    <property type="entry name" value="PKD_dom"/>
</dbReference>
<dbReference type="SUPFAM" id="SSF49299">
    <property type="entry name" value="PKD domain"/>
    <property type="match status" value="2"/>
</dbReference>
<dbReference type="Pfam" id="PF00801">
    <property type="entry name" value="PKD"/>
    <property type="match status" value="1"/>
</dbReference>
<dbReference type="Gene3D" id="2.40.10.480">
    <property type="match status" value="1"/>
</dbReference>
<dbReference type="SMART" id="SM00564">
    <property type="entry name" value="PQQ"/>
    <property type="match status" value="7"/>
</dbReference>
<gene>
    <name evidence="3" type="ORF">ACFSR2_03925</name>
</gene>
<dbReference type="Pfam" id="PF18911">
    <property type="entry name" value="PKD_4"/>
    <property type="match status" value="1"/>
</dbReference>
<accession>A0ABW5J204</accession>
<sequence length="546" mass="61006">MKFLSLSLIAFLIICFTQSCFNKEKNLKPQDPKANFDFKIGKNGEVQFTNASTDAINFFWDFGNGETSTEENPKYIYKENGSYTVKLFAQNAEKKDSLKKTVVISDVLEPKAIFDFKIGKNGEVQFTNTSTDATNFSWDFGNGETSTEKSPSYIYKQNGSYAVKLFAQNAEKRDSLEKTVVISDIPVEAYVFVCEDQGTCYLLDAASGKKIWDYKFYPYIGSSPTFDKGQLFITTTGNSRETAGIISLNLEKGTKNWEFITYKSIISSPMVVNDKIYFISYDWIEDGILYCLDTKDGKVIWELSSKTFMDSSPTVYNGMVFIVTGTGLQIIDAERGTLIKNARIQNEVFSNGKFRKPQGFHLAHSSPAIHNGICYYTFNNVLFSYNLTSGERNISNLNYTGFSSPTIDSGLLYIHNDRKLLAINLSNFTEKWSFGDSDNIIDTSDSPFIADKTVYSVGSGNLYAIDAQSGSKKWHYNTSNFGGAINCYQSTVYVNSTKTLFALDTNTGKQKWSFPLNSIGLGRSSTPLIINNKGEVFHGTISGAKN</sequence>
<dbReference type="Proteomes" id="UP001597510">
    <property type="component" value="Unassembled WGS sequence"/>
</dbReference>
<dbReference type="InterPro" id="IPR002372">
    <property type="entry name" value="PQQ_rpt_dom"/>
</dbReference>
<dbReference type="InterPro" id="IPR022409">
    <property type="entry name" value="PKD/Chitinase_dom"/>
</dbReference>
<dbReference type="PANTHER" id="PTHR34512:SF30">
    <property type="entry name" value="OUTER MEMBRANE PROTEIN ASSEMBLY FACTOR BAMB"/>
    <property type="match status" value="1"/>
</dbReference>
<comment type="caution">
    <text evidence="3">The sequence shown here is derived from an EMBL/GenBank/DDBJ whole genome shotgun (WGS) entry which is preliminary data.</text>
</comment>
<dbReference type="InterPro" id="IPR011047">
    <property type="entry name" value="Quinoprotein_ADH-like_sf"/>
</dbReference>
<dbReference type="Gene3D" id="2.130.10.10">
    <property type="entry name" value="YVTN repeat-like/Quinoprotein amine dehydrogenase"/>
    <property type="match status" value="1"/>
</dbReference>
<dbReference type="PROSITE" id="PS51257">
    <property type="entry name" value="PROKAR_LIPOPROTEIN"/>
    <property type="match status" value="1"/>
</dbReference>
<dbReference type="PANTHER" id="PTHR34512">
    <property type="entry name" value="CELL SURFACE PROTEIN"/>
    <property type="match status" value="1"/>
</dbReference>
<dbReference type="InterPro" id="IPR013783">
    <property type="entry name" value="Ig-like_fold"/>
</dbReference>
<evidence type="ECO:0000259" key="2">
    <source>
        <dbReference type="PROSITE" id="PS50093"/>
    </source>
</evidence>
<dbReference type="InterPro" id="IPR018391">
    <property type="entry name" value="PQQ_b-propeller_rpt"/>
</dbReference>
<dbReference type="SMART" id="SM00089">
    <property type="entry name" value="PKD"/>
    <property type="match status" value="2"/>
</dbReference>
<dbReference type="InterPro" id="IPR015943">
    <property type="entry name" value="WD40/YVTN_repeat-like_dom_sf"/>
</dbReference>
<dbReference type="RefSeq" id="WP_340235428.1">
    <property type="nucleotide sequence ID" value="NZ_JBBEWC010000004.1"/>
</dbReference>
<dbReference type="Pfam" id="PF13360">
    <property type="entry name" value="PQQ_2"/>
    <property type="match status" value="3"/>
</dbReference>
<keyword evidence="4" id="KW-1185">Reference proteome</keyword>
<feature type="domain" description="PKD" evidence="2">
    <location>
        <begin position="127"/>
        <end position="182"/>
    </location>
</feature>
<evidence type="ECO:0000256" key="1">
    <source>
        <dbReference type="SAM" id="SignalP"/>
    </source>
</evidence>
<dbReference type="EMBL" id="JBHULC010000004">
    <property type="protein sequence ID" value="MFD2520019.1"/>
    <property type="molecule type" value="Genomic_DNA"/>
</dbReference>
<dbReference type="CDD" id="cd00146">
    <property type="entry name" value="PKD"/>
    <property type="match status" value="2"/>
</dbReference>
<reference evidence="4" key="1">
    <citation type="journal article" date="2019" name="Int. J. Syst. Evol. Microbiol.">
        <title>The Global Catalogue of Microorganisms (GCM) 10K type strain sequencing project: providing services to taxonomists for standard genome sequencing and annotation.</title>
        <authorList>
            <consortium name="The Broad Institute Genomics Platform"/>
            <consortium name="The Broad Institute Genome Sequencing Center for Infectious Disease"/>
            <person name="Wu L."/>
            <person name="Ma J."/>
        </authorList>
    </citation>
    <scope>NUCLEOTIDE SEQUENCE [LARGE SCALE GENOMIC DNA]</scope>
    <source>
        <strain evidence="4">KCTC 52344</strain>
    </source>
</reference>
<dbReference type="Gene3D" id="2.60.40.10">
    <property type="entry name" value="Immunoglobulins"/>
    <property type="match status" value="2"/>
</dbReference>
<dbReference type="InterPro" id="IPR035986">
    <property type="entry name" value="PKD_dom_sf"/>
</dbReference>
<feature type="domain" description="PKD" evidence="2">
    <location>
        <begin position="50"/>
        <end position="104"/>
    </location>
</feature>
<protein>
    <submittedName>
        <fullName evidence="3">PQQ-binding-like beta-propeller repeat protein</fullName>
    </submittedName>
</protein>
<feature type="signal peptide" evidence="1">
    <location>
        <begin position="1"/>
        <end position="22"/>
    </location>
</feature>
<keyword evidence="1" id="KW-0732">Signal</keyword>
<organism evidence="3 4">
    <name type="scientific">Emticicia soli</name>
    <dbReference type="NCBI Taxonomy" id="2027878"/>
    <lineage>
        <taxon>Bacteria</taxon>
        <taxon>Pseudomonadati</taxon>
        <taxon>Bacteroidota</taxon>
        <taxon>Cytophagia</taxon>
        <taxon>Cytophagales</taxon>
        <taxon>Leadbetterellaceae</taxon>
        <taxon>Emticicia</taxon>
    </lineage>
</organism>
<evidence type="ECO:0000313" key="3">
    <source>
        <dbReference type="EMBL" id="MFD2520019.1"/>
    </source>
</evidence>
<dbReference type="PROSITE" id="PS50093">
    <property type="entry name" value="PKD"/>
    <property type="match status" value="2"/>
</dbReference>
<evidence type="ECO:0000313" key="4">
    <source>
        <dbReference type="Proteomes" id="UP001597510"/>
    </source>
</evidence>